<sequence>MIAFAGNLSTIEDPPTNTALKLLTSSFCNAVGTRDVKFAPVLIAFSNND</sequence>
<proteinExistence type="predicted"/>
<organism evidence="1">
    <name type="scientific">freshwater metagenome</name>
    <dbReference type="NCBI Taxonomy" id="449393"/>
    <lineage>
        <taxon>unclassified sequences</taxon>
        <taxon>metagenomes</taxon>
        <taxon>ecological metagenomes</taxon>
    </lineage>
</organism>
<evidence type="ECO:0000313" key="1">
    <source>
        <dbReference type="EMBL" id="CAB4605341.1"/>
    </source>
</evidence>
<dbReference type="AlphaFoldDB" id="A0A6J6GVI7"/>
<gene>
    <name evidence="1" type="ORF">UFOPK1826_00954</name>
</gene>
<dbReference type="EMBL" id="CAEZUN010000114">
    <property type="protein sequence ID" value="CAB4605341.1"/>
    <property type="molecule type" value="Genomic_DNA"/>
</dbReference>
<reference evidence="1" key="1">
    <citation type="submission" date="2020-05" db="EMBL/GenBank/DDBJ databases">
        <authorList>
            <person name="Chiriac C."/>
            <person name="Salcher M."/>
            <person name="Ghai R."/>
            <person name="Kavagutti S V."/>
        </authorList>
    </citation>
    <scope>NUCLEOTIDE SEQUENCE</scope>
</reference>
<name>A0A6J6GVI7_9ZZZZ</name>
<protein>
    <submittedName>
        <fullName evidence="1">Unannotated protein</fullName>
    </submittedName>
</protein>
<accession>A0A6J6GVI7</accession>